<evidence type="ECO:0000259" key="3">
    <source>
        <dbReference type="PROSITE" id="PS51000"/>
    </source>
</evidence>
<dbReference type="InterPro" id="IPR001034">
    <property type="entry name" value="DeoR_HTH"/>
</dbReference>
<dbReference type="EMBL" id="JAFBDQ010000002">
    <property type="protein sequence ID" value="MBM7555641.1"/>
    <property type="molecule type" value="Genomic_DNA"/>
</dbReference>
<dbReference type="InterPro" id="IPR036388">
    <property type="entry name" value="WH-like_DNA-bd_sf"/>
</dbReference>
<protein>
    <submittedName>
        <fullName evidence="4">DNA-binding transcriptional regulator YafY</fullName>
    </submittedName>
</protein>
<evidence type="ECO:0000313" key="4">
    <source>
        <dbReference type="EMBL" id="MBM7555641.1"/>
    </source>
</evidence>
<dbReference type="PROSITE" id="PS51000">
    <property type="entry name" value="HTH_DEOR_2"/>
    <property type="match status" value="1"/>
</dbReference>
<dbReference type="AlphaFoldDB" id="A0A938XSS7"/>
<reference evidence="4" key="1">
    <citation type="submission" date="2021-01" db="EMBL/GenBank/DDBJ databases">
        <title>Genomic Encyclopedia of Type Strains, Phase IV (KMG-IV): sequencing the most valuable type-strain genomes for metagenomic binning, comparative biology and taxonomic classification.</title>
        <authorList>
            <person name="Goeker M."/>
        </authorList>
    </citation>
    <scope>NUCLEOTIDE SEQUENCE</scope>
    <source>
        <strain evidence="4">DSM 23230</strain>
    </source>
</reference>
<dbReference type="InterPro" id="IPR028349">
    <property type="entry name" value="PafC-like"/>
</dbReference>
<dbReference type="Pfam" id="PF25583">
    <property type="entry name" value="WCX"/>
    <property type="match status" value="1"/>
</dbReference>
<dbReference type="InterPro" id="IPR013196">
    <property type="entry name" value="HTH_11"/>
</dbReference>
<keyword evidence="5" id="KW-1185">Reference proteome</keyword>
<dbReference type="GO" id="GO:0003700">
    <property type="term" value="F:DNA-binding transcription factor activity"/>
    <property type="evidence" value="ECO:0007669"/>
    <property type="project" value="InterPro"/>
</dbReference>
<evidence type="ECO:0000313" key="5">
    <source>
        <dbReference type="Proteomes" id="UP000774000"/>
    </source>
</evidence>
<name>A0A938XSS7_9FIRM</name>
<dbReference type="Pfam" id="PF13280">
    <property type="entry name" value="WYL"/>
    <property type="match status" value="1"/>
</dbReference>
<evidence type="ECO:0000256" key="1">
    <source>
        <dbReference type="ARBA" id="ARBA00023015"/>
    </source>
</evidence>
<keyword evidence="2" id="KW-0804">Transcription</keyword>
<keyword evidence="4" id="KW-0238">DNA-binding</keyword>
<dbReference type="PROSITE" id="PS52050">
    <property type="entry name" value="WYL"/>
    <property type="match status" value="1"/>
</dbReference>
<dbReference type="GO" id="GO:0003677">
    <property type="term" value="F:DNA binding"/>
    <property type="evidence" value="ECO:0007669"/>
    <property type="project" value="UniProtKB-KW"/>
</dbReference>
<keyword evidence="1" id="KW-0805">Transcription regulation</keyword>
<gene>
    <name evidence="4" type="ORF">JOC47_000466</name>
</gene>
<dbReference type="PANTHER" id="PTHR34580:SF1">
    <property type="entry name" value="PROTEIN PAFC"/>
    <property type="match status" value="1"/>
</dbReference>
<dbReference type="PANTHER" id="PTHR34580">
    <property type="match status" value="1"/>
</dbReference>
<dbReference type="InterPro" id="IPR057727">
    <property type="entry name" value="WCX_dom"/>
</dbReference>
<dbReference type="Gene3D" id="1.10.10.10">
    <property type="entry name" value="Winged helix-like DNA-binding domain superfamily/Winged helix DNA-binding domain"/>
    <property type="match status" value="1"/>
</dbReference>
<dbReference type="Pfam" id="PF08279">
    <property type="entry name" value="HTH_11"/>
    <property type="match status" value="1"/>
</dbReference>
<sequence>MKYDRLLRLTSLIDYISSAPGKTYQFYADEFGVHPRTIRRDIDALSEAGLPVETSAGIRFINDIQLPEIDFNYNQAFTLMIALSELKRYTQFGGELTEVKKKLKETLPDKLVAMVEEIEKRIGIYPSRPEIATEISDKMMPIISSLINNRRIKINYYSFSSDETTQRKIDPYAVFFRRRDWYLVGFCHLRNQLRMFRFSRILEWEHLDQYFELPNDFDLDTYVTECWELMRNDPAEIEVKFSSDVAQLILETEFNKQEEKEKLADGSVLYRVQVKGWKEVFFWILSFGGDAEIISPDWLRDKAKGEVERMLEKYN</sequence>
<organism evidence="4 5">
    <name type="scientific">Halanaerobacter jeridensis</name>
    <dbReference type="NCBI Taxonomy" id="706427"/>
    <lineage>
        <taxon>Bacteria</taxon>
        <taxon>Bacillati</taxon>
        <taxon>Bacillota</taxon>
        <taxon>Clostridia</taxon>
        <taxon>Halanaerobiales</taxon>
        <taxon>Halobacteroidaceae</taxon>
        <taxon>Halanaerobacter</taxon>
    </lineage>
</organism>
<dbReference type="InterPro" id="IPR051534">
    <property type="entry name" value="CBASS_pafABC_assoc_protein"/>
</dbReference>
<feature type="domain" description="HTH deoR-type" evidence="3">
    <location>
        <begin position="5"/>
        <end position="60"/>
    </location>
</feature>
<proteinExistence type="predicted"/>
<dbReference type="PIRSF" id="PIRSF016838">
    <property type="entry name" value="PafC"/>
    <property type="match status" value="1"/>
</dbReference>
<dbReference type="InterPro" id="IPR026881">
    <property type="entry name" value="WYL_dom"/>
</dbReference>
<accession>A0A938XSS7</accession>
<dbReference type="Proteomes" id="UP000774000">
    <property type="component" value="Unassembled WGS sequence"/>
</dbReference>
<dbReference type="RefSeq" id="WP_204700367.1">
    <property type="nucleotide sequence ID" value="NZ_JAFBDQ010000002.1"/>
</dbReference>
<evidence type="ECO:0000256" key="2">
    <source>
        <dbReference type="ARBA" id="ARBA00023163"/>
    </source>
</evidence>
<comment type="caution">
    <text evidence="4">The sequence shown here is derived from an EMBL/GenBank/DDBJ whole genome shotgun (WGS) entry which is preliminary data.</text>
</comment>